<evidence type="ECO:0000313" key="1">
    <source>
        <dbReference type="EMBL" id="MDQ0647661.1"/>
    </source>
</evidence>
<comment type="caution">
    <text evidence="1">The sequence shown here is derived from an EMBL/GenBank/DDBJ whole genome shotgun (WGS) entry which is preliminary data.</text>
</comment>
<proteinExistence type="predicted"/>
<name>A0AAW8EWF0_9MICO</name>
<gene>
    <name evidence="1" type="ORF">QFZ53_001857</name>
</gene>
<evidence type="ECO:0000313" key="2">
    <source>
        <dbReference type="Proteomes" id="UP001244427"/>
    </source>
</evidence>
<dbReference type="AlphaFoldDB" id="A0AAW8EWF0"/>
<dbReference type="EMBL" id="JAUSXV010000001">
    <property type="protein sequence ID" value="MDQ0647661.1"/>
    <property type="molecule type" value="Genomic_DNA"/>
</dbReference>
<protein>
    <submittedName>
        <fullName evidence="1">Uncharacterized protein</fullName>
    </submittedName>
</protein>
<keyword evidence="2" id="KW-1185">Reference proteome</keyword>
<reference evidence="1 2" key="1">
    <citation type="submission" date="2023-07" db="EMBL/GenBank/DDBJ databases">
        <title>Comparative genomics of wheat-associated soil bacteria to identify genetic determinants of phenazine resistance.</title>
        <authorList>
            <person name="Mouncey N."/>
        </authorList>
    </citation>
    <scope>NUCLEOTIDE SEQUENCE [LARGE SCALE GENOMIC DNA]</scope>
    <source>
        <strain evidence="1 2">W4I9-1</strain>
    </source>
</reference>
<accession>A0AAW8EWF0</accession>
<dbReference type="Proteomes" id="UP001244427">
    <property type="component" value="Unassembled WGS sequence"/>
</dbReference>
<sequence>MTDSARDTAAEAPEGLQPLLGTLDLLSDAAAGYCSGGVCHFPAPSVQKAE</sequence>
<dbReference type="RefSeq" id="WP_307295625.1">
    <property type="nucleotide sequence ID" value="NZ_JAUSXV010000001.1"/>
</dbReference>
<organism evidence="1 2">
    <name type="scientific">Microbacterium natoriense</name>
    <dbReference type="NCBI Taxonomy" id="284570"/>
    <lineage>
        <taxon>Bacteria</taxon>
        <taxon>Bacillati</taxon>
        <taxon>Actinomycetota</taxon>
        <taxon>Actinomycetes</taxon>
        <taxon>Micrococcales</taxon>
        <taxon>Microbacteriaceae</taxon>
        <taxon>Microbacterium</taxon>
    </lineage>
</organism>